<proteinExistence type="inferred from homology"/>
<dbReference type="SUPFAM" id="SSF51989">
    <property type="entry name" value="Glycosyl hydrolases family 6, cellulases"/>
    <property type="match status" value="1"/>
</dbReference>
<feature type="chain" id="PRO_5044987505" description="Glucanase" evidence="9">
    <location>
        <begin position="32"/>
        <end position="349"/>
    </location>
</feature>
<evidence type="ECO:0000256" key="3">
    <source>
        <dbReference type="ARBA" id="ARBA00023001"/>
    </source>
</evidence>
<dbReference type="PANTHER" id="PTHR34876:SF4">
    <property type="entry name" value="1,4-BETA-D-GLUCAN CELLOBIOHYDROLASE C-RELATED"/>
    <property type="match status" value="1"/>
</dbReference>
<keyword evidence="2 9" id="KW-0378">Hydrolase</keyword>
<dbReference type="EMBL" id="JAQZCI010000001">
    <property type="protein sequence ID" value="MDD7960897.1"/>
    <property type="molecule type" value="Genomic_DNA"/>
</dbReference>
<keyword evidence="6 9" id="KW-0326">Glycosidase</keyword>
<keyword evidence="3 9" id="KW-0136">Cellulose degradation</keyword>
<dbReference type="RefSeq" id="WP_274263619.1">
    <property type="nucleotide sequence ID" value="NZ_JAQZCI010000001.1"/>
</dbReference>
<feature type="active site" description="Proton donor" evidence="8">
    <location>
        <position position="182"/>
    </location>
</feature>
<dbReference type="InterPro" id="IPR036434">
    <property type="entry name" value="Beta_cellobiohydrolase_sf"/>
</dbReference>
<keyword evidence="1 9" id="KW-0732">Signal</keyword>
<dbReference type="PANTHER" id="PTHR34876">
    <property type="match status" value="1"/>
</dbReference>
<keyword evidence="4" id="KW-1015">Disulfide bond</keyword>
<gene>
    <name evidence="10" type="ORF">PUW80_00885</name>
</gene>
<keyword evidence="5 9" id="KW-0119">Carbohydrate metabolism</keyword>
<dbReference type="PROSITE" id="PS00656">
    <property type="entry name" value="GLYCOSYL_HYDROL_F6_2"/>
    <property type="match status" value="1"/>
</dbReference>
<evidence type="ECO:0000256" key="2">
    <source>
        <dbReference type="ARBA" id="ARBA00022801"/>
    </source>
</evidence>
<sequence length="349" mass="36161">MPRSLRMPPAVAAIVSLAVALGLVHATGAAAGAEDAVPDAAGAAPAATPAAATAAATAAAPNPLARGAALPTYSAAAQAAADARAQGRFDVAASFDVIAQTPTATWLGEWYSDADLVRVLRAETQAAAQQNRVATFVLYAIPARDCTAHSQGGLTPERYGPWTRLIAETLRGTASAVIVEPDALSMLGECEGQGARTTYIRDAVRALTAAGIPAYIDAGNGNWIPPETMAQRLYEAGVLEARGFATNVSNFSPTAVERDYAERVRMLLGGGPRYVIDTSRNGRGWQGDWCNPSNVGLGTTPRAITDGTALDALLWIKRPGESDGVCNGGPAAGSWYEAAALELVRNRVY</sequence>
<dbReference type="PIRSF" id="PIRSF001100">
    <property type="entry name" value="Beta_cellobiohydrolase"/>
    <property type="match status" value="1"/>
</dbReference>
<evidence type="ECO:0000256" key="1">
    <source>
        <dbReference type="ARBA" id="ARBA00022729"/>
    </source>
</evidence>
<evidence type="ECO:0000256" key="4">
    <source>
        <dbReference type="ARBA" id="ARBA00023157"/>
    </source>
</evidence>
<dbReference type="PRINTS" id="PR00733">
    <property type="entry name" value="GLHYDRLASE6"/>
</dbReference>
<dbReference type="Gene3D" id="3.20.20.40">
    <property type="entry name" value="1, 4-beta cellobiohydrolase"/>
    <property type="match status" value="1"/>
</dbReference>
<protein>
    <recommendedName>
        <fullName evidence="9">Glucanase</fullName>
        <ecNumber evidence="9">3.2.1.-</ecNumber>
    </recommendedName>
</protein>
<dbReference type="InterPro" id="IPR001524">
    <property type="entry name" value="Glyco_hydro_6_CS"/>
</dbReference>
<keyword evidence="7 9" id="KW-0624">Polysaccharide degradation</keyword>
<evidence type="ECO:0000313" key="11">
    <source>
        <dbReference type="Proteomes" id="UP001218170"/>
    </source>
</evidence>
<dbReference type="Pfam" id="PF01341">
    <property type="entry name" value="Glyco_hydro_6"/>
    <property type="match status" value="1"/>
</dbReference>
<organism evidence="10 11">
    <name type="scientific">Microbacterium thalli</name>
    <dbReference type="NCBI Taxonomy" id="3027921"/>
    <lineage>
        <taxon>Bacteria</taxon>
        <taxon>Bacillati</taxon>
        <taxon>Actinomycetota</taxon>
        <taxon>Actinomycetes</taxon>
        <taxon>Micrococcales</taxon>
        <taxon>Microbacteriaceae</taxon>
        <taxon>Microbacterium</taxon>
    </lineage>
</organism>
<evidence type="ECO:0000313" key="10">
    <source>
        <dbReference type="EMBL" id="MDD7960897.1"/>
    </source>
</evidence>
<comment type="similarity">
    <text evidence="9">Belongs to the glycosyl hydrolase family 6.</text>
</comment>
<dbReference type="EC" id="3.2.1.-" evidence="9"/>
<dbReference type="InterPro" id="IPR016288">
    <property type="entry name" value="Beta_cellobiohydrolase"/>
</dbReference>
<accession>A0ABT5SDP8</accession>
<feature type="signal peptide" evidence="9">
    <location>
        <begin position="1"/>
        <end position="31"/>
    </location>
</feature>
<evidence type="ECO:0000256" key="8">
    <source>
        <dbReference type="PROSITE-ProRule" id="PRU10057"/>
    </source>
</evidence>
<evidence type="ECO:0000256" key="9">
    <source>
        <dbReference type="RuleBase" id="RU361186"/>
    </source>
</evidence>
<comment type="caution">
    <text evidence="10">The sequence shown here is derived from an EMBL/GenBank/DDBJ whole genome shotgun (WGS) entry which is preliminary data.</text>
</comment>
<evidence type="ECO:0000256" key="7">
    <source>
        <dbReference type="ARBA" id="ARBA00023326"/>
    </source>
</evidence>
<reference evidence="10 11" key="1">
    <citation type="submission" date="2023-02" db="EMBL/GenBank/DDBJ databases">
        <title>Study of novel species of the Microbacterium genus.</title>
        <authorList>
            <person name="Arroyo-Herrera I."/>
            <person name="Roman-Ponce B."/>
            <person name="Vasquez-Murrieta M.S."/>
        </authorList>
    </citation>
    <scope>NUCLEOTIDE SEQUENCE [LARGE SCALE GENOMIC DNA]</scope>
    <source>
        <strain evidence="10 11">NE1TT3</strain>
    </source>
</reference>
<dbReference type="Proteomes" id="UP001218170">
    <property type="component" value="Unassembled WGS sequence"/>
</dbReference>
<dbReference type="GO" id="GO:0016787">
    <property type="term" value="F:hydrolase activity"/>
    <property type="evidence" value="ECO:0007669"/>
    <property type="project" value="UniProtKB-KW"/>
</dbReference>
<evidence type="ECO:0000256" key="5">
    <source>
        <dbReference type="ARBA" id="ARBA00023277"/>
    </source>
</evidence>
<name>A0ABT5SDP8_9MICO</name>
<evidence type="ECO:0000256" key="6">
    <source>
        <dbReference type="ARBA" id="ARBA00023295"/>
    </source>
</evidence>
<keyword evidence="11" id="KW-1185">Reference proteome</keyword>